<dbReference type="RefSeq" id="XP_036626805.1">
    <property type="nucleotide sequence ID" value="XM_036780950.1"/>
</dbReference>
<feature type="compositionally biased region" description="Basic and acidic residues" evidence="1">
    <location>
        <begin position="73"/>
        <end position="82"/>
    </location>
</feature>
<gene>
    <name evidence="2" type="ORF">PC9H_011466</name>
</gene>
<feature type="compositionally biased region" description="Basic and acidic residues" evidence="1">
    <location>
        <begin position="124"/>
        <end position="138"/>
    </location>
</feature>
<proteinExistence type="predicted"/>
<protein>
    <submittedName>
        <fullName evidence="2">Uncharacterized protein</fullName>
    </submittedName>
</protein>
<evidence type="ECO:0000313" key="3">
    <source>
        <dbReference type="Proteomes" id="UP000623687"/>
    </source>
</evidence>
<evidence type="ECO:0000256" key="1">
    <source>
        <dbReference type="SAM" id="MobiDB-lite"/>
    </source>
</evidence>
<evidence type="ECO:0000313" key="2">
    <source>
        <dbReference type="EMBL" id="KAF7420947.1"/>
    </source>
</evidence>
<keyword evidence="3" id="KW-1185">Reference proteome</keyword>
<sequence length="157" mass="17503">MPSTALVLRRSPRFHKLRRSLRLGTLLPMKALSRASPLRPVARATPKRLPVRKVARAMPKRLPARKRYSTESIDGRQSDHAVSDNGSTAIAQPHVNGAIHRCQAPHKATDEDGDNSGDNSESEEVMHNKTEIDDSVKSEEEIEFNTIEQVLAVLYCD</sequence>
<dbReference type="Proteomes" id="UP000623687">
    <property type="component" value="Unassembled WGS sequence"/>
</dbReference>
<organism evidence="2 3">
    <name type="scientific">Pleurotus ostreatus</name>
    <name type="common">Oyster mushroom</name>
    <name type="synonym">White-rot fungus</name>
    <dbReference type="NCBI Taxonomy" id="5322"/>
    <lineage>
        <taxon>Eukaryota</taxon>
        <taxon>Fungi</taxon>
        <taxon>Dikarya</taxon>
        <taxon>Basidiomycota</taxon>
        <taxon>Agaricomycotina</taxon>
        <taxon>Agaricomycetes</taxon>
        <taxon>Agaricomycetidae</taxon>
        <taxon>Agaricales</taxon>
        <taxon>Pleurotineae</taxon>
        <taxon>Pleurotaceae</taxon>
        <taxon>Pleurotus</taxon>
    </lineage>
</organism>
<name>A0A8H6ZMT0_PLEOS</name>
<reference evidence="2" key="1">
    <citation type="submission" date="2019-07" db="EMBL/GenBank/DDBJ databases">
        <authorList>
            <person name="Palmer J.M."/>
        </authorList>
    </citation>
    <scope>NUCLEOTIDE SEQUENCE</scope>
    <source>
        <strain evidence="2">PC9</strain>
    </source>
</reference>
<dbReference type="VEuPathDB" id="FungiDB:PC9H_011466"/>
<dbReference type="GeneID" id="59381284"/>
<dbReference type="EMBL" id="JACETU010000009">
    <property type="protein sequence ID" value="KAF7420947.1"/>
    <property type="molecule type" value="Genomic_DNA"/>
</dbReference>
<feature type="compositionally biased region" description="Acidic residues" evidence="1">
    <location>
        <begin position="111"/>
        <end position="123"/>
    </location>
</feature>
<feature type="compositionally biased region" description="Basic residues" evidence="1">
    <location>
        <begin position="57"/>
        <end position="67"/>
    </location>
</feature>
<feature type="region of interest" description="Disordered" evidence="1">
    <location>
        <begin position="57"/>
        <end position="138"/>
    </location>
</feature>
<accession>A0A8H6ZMT0</accession>
<comment type="caution">
    <text evidence="2">The sequence shown here is derived from an EMBL/GenBank/DDBJ whole genome shotgun (WGS) entry which is preliminary data.</text>
</comment>
<dbReference type="OrthoDB" id="10327059at2759"/>
<dbReference type="AlphaFoldDB" id="A0A8H6ZMT0"/>